<feature type="repeat" description="PPR" evidence="2">
    <location>
        <begin position="441"/>
        <end position="475"/>
    </location>
</feature>
<dbReference type="InterPro" id="IPR019557">
    <property type="entry name" value="AminoTfrase-like_pln_mobile"/>
</dbReference>
<dbReference type="InterPro" id="IPR002885">
    <property type="entry name" value="PPR_rpt"/>
</dbReference>
<dbReference type="Gene3D" id="1.25.40.10">
    <property type="entry name" value="Tetratricopeptide repeat domain"/>
    <property type="match status" value="3"/>
</dbReference>
<dbReference type="Pfam" id="PF01535">
    <property type="entry name" value="PPR"/>
    <property type="match status" value="1"/>
</dbReference>
<dbReference type="Proteomes" id="UP001603857">
    <property type="component" value="Unassembled WGS sequence"/>
</dbReference>
<evidence type="ECO:0000256" key="1">
    <source>
        <dbReference type="ARBA" id="ARBA00022737"/>
    </source>
</evidence>
<dbReference type="Pfam" id="PF13041">
    <property type="entry name" value="PPR_2"/>
    <property type="match status" value="2"/>
</dbReference>
<evidence type="ECO:0000313" key="4">
    <source>
        <dbReference type="EMBL" id="KAL2318157.1"/>
    </source>
</evidence>
<name>A0ABD1L3Q8_9FABA</name>
<organism evidence="4 5">
    <name type="scientific">Flemingia macrophylla</name>
    <dbReference type="NCBI Taxonomy" id="520843"/>
    <lineage>
        <taxon>Eukaryota</taxon>
        <taxon>Viridiplantae</taxon>
        <taxon>Streptophyta</taxon>
        <taxon>Embryophyta</taxon>
        <taxon>Tracheophyta</taxon>
        <taxon>Spermatophyta</taxon>
        <taxon>Magnoliopsida</taxon>
        <taxon>eudicotyledons</taxon>
        <taxon>Gunneridae</taxon>
        <taxon>Pentapetalae</taxon>
        <taxon>rosids</taxon>
        <taxon>fabids</taxon>
        <taxon>Fabales</taxon>
        <taxon>Fabaceae</taxon>
        <taxon>Papilionoideae</taxon>
        <taxon>50 kb inversion clade</taxon>
        <taxon>NPAAA clade</taxon>
        <taxon>indigoferoid/millettioid clade</taxon>
        <taxon>Phaseoleae</taxon>
        <taxon>Flemingia</taxon>
    </lineage>
</organism>
<dbReference type="PROSITE" id="PS51375">
    <property type="entry name" value="PPR"/>
    <property type="match status" value="4"/>
</dbReference>
<accession>A0ABD1L3Q8</accession>
<dbReference type="InterPro" id="IPR011990">
    <property type="entry name" value="TPR-like_helical_dom_sf"/>
</dbReference>
<dbReference type="Pfam" id="PF10536">
    <property type="entry name" value="PMD"/>
    <property type="match status" value="1"/>
</dbReference>
<dbReference type="InterPro" id="IPR046960">
    <property type="entry name" value="PPR_At4g14850-like_plant"/>
</dbReference>
<gene>
    <name evidence="4" type="ORF">Fmac_032033</name>
</gene>
<evidence type="ECO:0000256" key="2">
    <source>
        <dbReference type="PROSITE-ProRule" id="PRU00708"/>
    </source>
</evidence>
<dbReference type="PANTHER" id="PTHR47926">
    <property type="entry name" value="PENTATRICOPEPTIDE REPEAT-CONTAINING PROTEIN"/>
    <property type="match status" value="1"/>
</dbReference>
<keyword evidence="1" id="KW-0677">Repeat</keyword>
<dbReference type="NCBIfam" id="TIGR00756">
    <property type="entry name" value="PPR"/>
    <property type="match status" value="2"/>
</dbReference>
<feature type="repeat" description="PPR" evidence="2">
    <location>
        <begin position="410"/>
        <end position="440"/>
    </location>
</feature>
<dbReference type="FunFam" id="1.25.40.10:FF:000073">
    <property type="entry name" value="Pentatricopeptide repeat-containing protein chloroplastic"/>
    <property type="match status" value="1"/>
</dbReference>
<comment type="caution">
    <text evidence="4">The sequence shown here is derived from an EMBL/GenBank/DDBJ whole genome shotgun (WGS) entry which is preliminary data.</text>
</comment>
<dbReference type="GO" id="GO:0099402">
    <property type="term" value="P:plant organ development"/>
    <property type="evidence" value="ECO:0007669"/>
    <property type="project" value="UniProtKB-ARBA"/>
</dbReference>
<reference evidence="4 5" key="1">
    <citation type="submission" date="2024-08" db="EMBL/GenBank/DDBJ databases">
        <title>Insights into the chromosomal genome structure of Flemingia macrophylla.</title>
        <authorList>
            <person name="Ding Y."/>
            <person name="Zhao Y."/>
            <person name="Bi W."/>
            <person name="Wu M."/>
            <person name="Zhao G."/>
            <person name="Gong Y."/>
            <person name="Li W."/>
            <person name="Zhang P."/>
        </authorList>
    </citation>
    <scope>NUCLEOTIDE SEQUENCE [LARGE SCALE GENOMIC DNA]</scope>
    <source>
        <strain evidence="4">DYQJB</strain>
        <tissue evidence="4">Leaf</tissue>
    </source>
</reference>
<dbReference type="FunFam" id="1.25.40.10:FF:000158">
    <property type="entry name" value="pentatricopeptide repeat-containing protein At2g33680"/>
    <property type="match status" value="1"/>
</dbReference>
<feature type="domain" description="Aminotransferase-like plant mobile" evidence="3">
    <location>
        <begin position="111"/>
        <end position="325"/>
    </location>
</feature>
<protein>
    <recommendedName>
        <fullName evidence="3">Aminotransferase-like plant mobile domain-containing protein</fullName>
    </recommendedName>
</protein>
<sequence>MKQLQLLLAGTYLNKREGKRREKGVSQNGLRDNVCHTSLAGPSARHGRPCHLVHFAKRVHYTLAAVPPCLIRDRQHFWIISFGPYRFRVGESELVVQCFGLTPPPEAFKDGYSLRLSWLAQYFGHPDPNVQDPVYWQRHARAWICRFLGGVLFVDVGSTYVNIRWLTYLRDVRAIGNYAWGAAALSYLYRNLCRTTNSDTKNFGGFVALLQLWDWERIPKLRPIVIPPVDVAEPIGVRWTSQHHAMPVVDNVDVIRKTIDCLRRSDFIWCPYSVDVIDQLPEECRHGMDIWESICPLVSNLIIEWHQPDRVMRQFRFQQSIPHPPFKRHSFCFRTLWQSPSPDSDLISSRVIDDRNLLAPSPNSKTGLHILDLIDRGSLEPDRERCTQLGKLREGKLVHLHVLDSHFGNDLVIQNSVLFMYARCGNLEDARRVLHKMPRRDMVTWTSMITGYAQNDRANDALVLFPRMLRDGAKPNEFTLSSLLESCGFVRRCGYLGESRLVFDKLGFKNEALALFVSMGCLEQGKWLHAHLMKSAWKLVGYVGNTLLDMYAKSGSIRDAKKVFEKLKVNVVSFNSMLIGYAHHGLGKEAVPQFEEMIRVGIEPNDITFLSLLTACNHARLLDEGRHYFGLMRKNNIEPKVSHYVTIVDLLGLAGLLDQAKSFIEEMPIEPTGAI</sequence>
<dbReference type="EMBL" id="JBGMDY010000011">
    <property type="protein sequence ID" value="KAL2318157.1"/>
    <property type="molecule type" value="Genomic_DNA"/>
</dbReference>
<proteinExistence type="predicted"/>
<evidence type="ECO:0000313" key="5">
    <source>
        <dbReference type="Proteomes" id="UP001603857"/>
    </source>
</evidence>
<feature type="repeat" description="PPR" evidence="2">
    <location>
        <begin position="605"/>
        <end position="639"/>
    </location>
</feature>
<dbReference type="PANTHER" id="PTHR47926:SF502">
    <property type="entry name" value="SELENIUM BINDING PROTEIN"/>
    <property type="match status" value="1"/>
</dbReference>
<evidence type="ECO:0000259" key="3">
    <source>
        <dbReference type="Pfam" id="PF10536"/>
    </source>
</evidence>
<feature type="repeat" description="PPR" evidence="2">
    <location>
        <begin position="570"/>
        <end position="604"/>
    </location>
</feature>
<keyword evidence="5" id="KW-1185">Reference proteome</keyword>
<dbReference type="AlphaFoldDB" id="A0ABD1L3Q8"/>